<keyword evidence="3" id="KW-1185">Reference proteome</keyword>
<dbReference type="SUPFAM" id="SSF55729">
    <property type="entry name" value="Acyl-CoA N-acyltransferases (Nat)"/>
    <property type="match status" value="1"/>
</dbReference>
<dbReference type="eggNOG" id="COG0454">
    <property type="taxonomic scope" value="Bacteria"/>
</dbReference>
<dbReference type="AlphaFoldDB" id="A0A073IPC3"/>
<name>A0A073IPC3_9BACT</name>
<dbReference type="STRING" id="2754.EH55_09125"/>
<dbReference type="PROSITE" id="PS51186">
    <property type="entry name" value="GNAT"/>
    <property type="match status" value="1"/>
</dbReference>
<proteinExistence type="predicted"/>
<comment type="caution">
    <text evidence="2">The sequence shown here is derived from an EMBL/GenBank/DDBJ whole genome shotgun (WGS) entry which is preliminary data.</text>
</comment>
<dbReference type="InterPro" id="IPR016181">
    <property type="entry name" value="Acyl_CoA_acyltransferase"/>
</dbReference>
<feature type="domain" description="N-acetyltransferase" evidence="1">
    <location>
        <begin position="1"/>
        <end position="160"/>
    </location>
</feature>
<evidence type="ECO:0000259" key="1">
    <source>
        <dbReference type="PROSITE" id="PS51186"/>
    </source>
</evidence>
<gene>
    <name evidence="2" type="ORF">EH55_09125</name>
</gene>
<dbReference type="Pfam" id="PF00583">
    <property type="entry name" value="Acetyltransf_1"/>
    <property type="match status" value="1"/>
</dbReference>
<dbReference type="RefSeq" id="WP_037977661.1">
    <property type="nucleotide sequence ID" value="NZ_JMKI01000045.1"/>
</dbReference>
<protein>
    <recommendedName>
        <fullName evidence="1">N-acetyltransferase domain-containing protein</fullName>
    </recommendedName>
</protein>
<dbReference type="Proteomes" id="UP000027665">
    <property type="component" value="Unassembled WGS sequence"/>
</dbReference>
<organism evidence="2 3">
    <name type="scientific">Synergistes jonesii</name>
    <dbReference type="NCBI Taxonomy" id="2754"/>
    <lineage>
        <taxon>Bacteria</taxon>
        <taxon>Thermotogati</taxon>
        <taxon>Synergistota</taxon>
        <taxon>Synergistia</taxon>
        <taxon>Synergistales</taxon>
        <taxon>Synergistaceae</taxon>
        <taxon>Synergistes</taxon>
    </lineage>
</organism>
<dbReference type="Gene3D" id="3.40.630.30">
    <property type="match status" value="1"/>
</dbReference>
<dbReference type="CDD" id="cd04301">
    <property type="entry name" value="NAT_SF"/>
    <property type="match status" value="1"/>
</dbReference>
<dbReference type="PATRIC" id="fig|2754.20.peg.1961"/>
<dbReference type="EMBL" id="JMKI01000045">
    <property type="protein sequence ID" value="KEJ91559.1"/>
    <property type="molecule type" value="Genomic_DNA"/>
</dbReference>
<dbReference type="InterPro" id="IPR000182">
    <property type="entry name" value="GNAT_dom"/>
</dbReference>
<reference evidence="2 3" key="1">
    <citation type="submission" date="2014-04" db="EMBL/GenBank/DDBJ databases">
        <title>Draft Genome Sequence of Synergistes jonesii.</title>
        <authorList>
            <person name="Coil D.A."/>
            <person name="Eisen J.A."/>
            <person name="Holland-Moritz H.E."/>
        </authorList>
    </citation>
    <scope>NUCLEOTIDE SEQUENCE [LARGE SCALE GENOMIC DNA]</scope>
    <source>
        <strain evidence="2 3">78-1</strain>
    </source>
</reference>
<dbReference type="GO" id="GO:0016747">
    <property type="term" value="F:acyltransferase activity, transferring groups other than amino-acyl groups"/>
    <property type="evidence" value="ECO:0007669"/>
    <property type="project" value="InterPro"/>
</dbReference>
<dbReference type="GeneID" id="90984274"/>
<sequence length="174" mass="20699">MNIRFETVDKSEFDAFRRDVMDIFAIAATEEFGDATGEDIISEEDINKSLFSPNADVYHIYLDEIKIGGVSVSIDPATQRNSLDLFYIYPSYHNRGYGQLIWKSIEEKYPQTRVWELITPYFEKRNINFYVNKCGFHITEFFNKHHKDTRSDVLDTEFREEYFRLEKTMIDNTR</sequence>
<evidence type="ECO:0000313" key="3">
    <source>
        <dbReference type="Proteomes" id="UP000027665"/>
    </source>
</evidence>
<evidence type="ECO:0000313" key="2">
    <source>
        <dbReference type="EMBL" id="KEJ91559.1"/>
    </source>
</evidence>
<accession>A0A073IPC3</accession>
<dbReference type="OrthoDB" id="9786032at2"/>